<name>A0ABQ3GF06_9BURK</name>
<dbReference type="PROSITE" id="PS51186">
    <property type="entry name" value="GNAT"/>
    <property type="match status" value="1"/>
</dbReference>
<evidence type="ECO:0000259" key="3">
    <source>
        <dbReference type="PROSITE" id="PS51186"/>
    </source>
</evidence>
<evidence type="ECO:0000313" key="5">
    <source>
        <dbReference type="Proteomes" id="UP000626210"/>
    </source>
</evidence>
<accession>A0ABQ3GF06</accession>
<proteinExistence type="predicted"/>
<dbReference type="CDD" id="cd04301">
    <property type="entry name" value="NAT_SF"/>
    <property type="match status" value="1"/>
</dbReference>
<evidence type="ECO:0000256" key="1">
    <source>
        <dbReference type="ARBA" id="ARBA00022679"/>
    </source>
</evidence>
<dbReference type="PANTHER" id="PTHR43877:SF1">
    <property type="entry name" value="ACETYLTRANSFERASE"/>
    <property type="match status" value="1"/>
</dbReference>
<evidence type="ECO:0000313" key="4">
    <source>
        <dbReference type="EMBL" id="GHD02475.1"/>
    </source>
</evidence>
<dbReference type="SUPFAM" id="SSF55729">
    <property type="entry name" value="Acyl-CoA N-acyltransferases (Nat)"/>
    <property type="match status" value="1"/>
</dbReference>
<gene>
    <name evidence="4" type="ORF">GCM10007320_61780</name>
</gene>
<comment type="caution">
    <text evidence="4">The sequence shown here is derived from an EMBL/GenBank/DDBJ whole genome shotgun (WGS) entry which is preliminary data.</text>
</comment>
<dbReference type="Pfam" id="PF00583">
    <property type="entry name" value="Acetyltransf_1"/>
    <property type="match status" value="1"/>
</dbReference>
<keyword evidence="2" id="KW-0012">Acyltransferase</keyword>
<dbReference type="Proteomes" id="UP000626210">
    <property type="component" value="Unassembled WGS sequence"/>
</dbReference>
<dbReference type="EMBL" id="BMYK01000039">
    <property type="protein sequence ID" value="GHD02475.1"/>
    <property type="molecule type" value="Genomic_DNA"/>
</dbReference>
<dbReference type="PANTHER" id="PTHR43877">
    <property type="entry name" value="AMINOALKYLPHOSPHONATE N-ACETYLTRANSFERASE-RELATED-RELATED"/>
    <property type="match status" value="1"/>
</dbReference>
<dbReference type="Gene3D" id="3.40.630.30">
    <property type="match status" value="1"/>
</dbReference>
<organism evidence="4 5">
    <name type="scientific">Pseudorhodoferax aquiterrae</name>
    <dbReference type="NCBI Taxonomy" id="747304"/>
    <lineage>
        <taxon>Bacteria</taxon>
        <taxon>Pseudomonadati</taxon>
        <taxon>Pseudomonadota</taxon>
        <taxon>Betaproteobacteria</taxon>
        <taxon>Burkholderiales</taxon>
        <taxon>Comamonadaceae</taxon>
    </lineage>
</organism>
<sequence length="192" mass="20986">MNTMPPPLRLREESALALDGHASIPSVFTARTVCSVHAAPAGWTLQEQPVAAFTKDYDALEDPLRWPHDFDTRAWALLAAYDGPVRVGGALVAVATPGVDLLEGRDDLAVLWDLRVAPGWRRRGLAMALVGATQAWARRAGCRELKIETQNNNPAACRLYARAGLRLTAARPGAYPELPDEVQLIWRMRLAG</sequence>
<reference evidence="5" key="1">
    <citation type="journal article" date="2019" name="Int. J. Syst. Evol. Microbiol.">
        <title>The Global Catalogue of Microorganisms (GCM) 10K type strain sequencing project: providing services to taxonomists for standard genome sequencing and annotation.</title>
        <authorList>
            <consortium name="The Broad Institute Genomics Platform"/>
            <consortium name="The Broad Institute Genome Sequencing Center for Infectious Disease"/>
            <person name="Wu L."/>
            <person name="Ma J."/>
        </authorList>
    </citation>
    <scope>NUCLEOTIDE SEQUENCE [LARGE SCALE GENOMIC DNA]</scope>
    <source>
        <strain evidence="5">KCTC 23314</strain>
    </source>
</reference>
<feature type="domain" description="N-acetyltransferase" evidence="3">
    <location>
        <begin position="36"/>
        <end position="191"/>
    </location>
</feature>
<keyword evidence="1" id="KW-0808">Transferase</keyword>
<evidence type="ECO:0000256" key="2">
    <source>
        <dbReference type="ARBA" id="ARBA00023315"/>
    </source>
</evidence>
<dbReference type="InterPro" id="IPR000182">
    <property type="entry name" value="GNAT_dom"/>
</dbReference>
<dbReference type="InterPro" id="IPR050832">
    <property type="entry name" value="Bact_Acetyltransf"/>
</dbReference>
<keyword evidence="5" id="KW-1185">Reference proteome</keyword>
<dbReference type="InterPro" id="IPR016181">
    <property type="entry name" value="Acyl_CoA_acyltransferase"/>
</dbReference>
<protein>
    <recommendedName>
        <fullName evidence="3">N-acetyltransferase domain-containing protein</fullName>
    </recommendedName>
</protein>